<dbReference type="OrthoDB" id="7949440at2"/>
<gene>
    <name evidence="1" type="ORF">A3840_18675</name>
</gene>
<evidence type="ECO:0000313" key="1">
    <source>
        <dbReference type="EMBL" id="OAM73044.1"/>
    </source>
</evidence>
<proteinExistence type="predicted"/>
<dbReference type="EMBL" id="LVVY01000149">
    <property type="protein sequence ID" value="OAM73044.1"/>
    <property type="molecule type" value="Genomic_DNA"/>
</dbReference>
<evidence type="ECO:0000313" key="2">
    <source>
        <dbReference type="Proteomes" id="UP000078389"/>
    </source>
</evidence>
<dbReference type="RefSeq" id="WP_067460702.1">
    <property type="nucleotide sequence ID" value="NZ_LVVY01000149.1"/>
</dbReference>
<sequence length="87" mass="9741">MSTSAPQTPTKLIVLAAFVRDEEGELRPAFEPQECQSEIQAKHRAMLMASGGAYAGVLSWWREADLINGEFGEPVEIYRWGEVPEME</sequence>
<protein>
    <submittedName>
        <fullName evidence="1">Uncharacterized protein</fullName>
    </submittedName>
</protein>
<keyword evidence="2" id="KW-1185">Reference proteome</keyword>
<dbReference type="AlphaFoldDB" id="A0A178HLZ9"/>
<reference evidence="1 2" key="1">
    <citation type="submission" date="2016-03" db="EMBL/GenBank/DDBJ databases">
        <title>Genome sequencing of Devosia sp. S37.</title>
        <authorList>
            <person name="Mohd Nor M."/>
        </authorList>
    </citation>
    <scope>NUCLEOTIDE SEQUENCE [LARGE SCALE GENOMIC DNA]</scope>
    <source>
        <strain evidence="1 2">S37</strain>
    </source>
</reference>
<dbReference type="Proteomes" id="UP000078389">
    <property type="component" value="Unassembled WGS sequence"/>
</dbReference>
<accession>A0A178HLZ9</accession>
<organism evidence="1 2">
    <name type="scientific">Devosia elaeis</name>
    <dbReference type="NCBI Taxonomy" id="1770058"/>
    <lineage>
        <taxon>Bacteria</taxon>
        <taxon>Pseudomonadati</taxon>
        <taxon>Pseudomonadota</taxon>
        <taxon>Alphaproteobacteria</taxon>
        <taxon>Hyphomicrobiales</taxon>
        <taxon>Devosiaceae</taxon>
        <taxon>Devosia</taxon>
    </lineage>
</organism>
<comment type="caution">
    <text evidence="1">The sequence shown here is derived from an EMBL/GenBank/DDBJ whole genome shotgun (WGS) entry which is preliminary data.</text>
</comment>
<name>A0A178HLZ9_9HYPH</name>